<protein>
    <submittedName>
        <fullName evidence="2">Uroporphyrinogen decarboxylase family protein</fullName>
    </submittedName>
</protein>
<evidence type="ECO:0000313" key="2">
    <source>
        <dbReference type="EMBL" id="QXE91397.1"/>
    </source>
</evidence>
<reference evidence="2 3" key="1">
    <citation type="submission" date="2021-06" db="EMBL/GenBank/DDBJ databases">
        <title>Gemonas diversity in paddy soil.</title>
        <authorList>
            <person name="Liu G."/>
        </authorList>
    </citation>
    <scope>NUCLEOTIDE SEQUENCE [LARGE SCALE GENOMIC DNA]</scope>
    <source>
        <strain evidence="2 3">RG2</strain>
    </source>
</reference>
<evidence type="ECO:0000259" key="1">
    <source>
        <dbReference type="Pfam" id="PF01208"/>
    </source>
</evidence>
<keyword evidence="3" id="KW-1185">Reference proteome</keyword>
<dbReference type="InterPro" id="IPR052024">
    <property type="entry name" value="Methanogen_methyltrans"/>
</dbReference>
<dbReference type="Pfam" id="PF01208">
    <property type="entry name" value="URO-D"/>
    <property type="match status" value="1"/>
</dbReference>
<dbReference type="PANTHER" id="PTHR47099:SF1">
    <property type="entry name" value="METHYLCOBAMIDE:COM METHYLTRANSFERASE MTBA"/>
    <property type="match status" value="1"/>
</dbReference>
<proteinExistence type="predicted"/>
<evidence type="ECO:0000313" key="3">
    <source>
        <dbReference type="Proteomes" id="UP000683559"/>
    </source>
</evidence>
<dbReference type="EMBL" id="CP077683">
    <property type="protein sequence ID" value="QXE91397.1"/>
    <property type="molecule type" value="Genomic_DNA"/>
</dbReference>
<gene>
    <name evidence="2" type="ORF">KP001_02300</name>
</gene>
<dbReference type="PANTHER" id="PTHR47099">
    <property type="entry name" value="METHYLCOBAMIDE:COM METHYLTRANSFERASE MTBA"/>
    <property type="match status" value="1"/>
</dbReference>
<name>A0ABX8LI92_9BACT</name>
<dbReference type="CDD" id="cd03465">
    <property type="entry name" value="URO-D_like"/>
    <property type="match status" value="1"/>
</dbReference>
<dbReference type="InterPro" id="IPR000257">
    <property type="entry name" value="Uroporphyrinogen_deCOase"/>
</dbReference>
<organism evidence="2 3">
    <name type="scientific">Geomonas subterranea</name>
    <dbReference type="NCBI Taxonomy" id="2847989"/>
    <lineage>
        <taxon>Bacteria</taxon>
        <taxon>Pseudomonadati</taxon>
        <taxon>Thermodesulfobacteriota</taxon>
        <taxon>Desulfuromonadia</taxon>
        <taxon>Geobacterales</taxon>
        <taxon>Geobacteraceae</taxon>
        <taxon>Geomonas</taxon>
    </lineage>
</organism>
<dbReference type="RefSeq" id="WP_217287982.1">
    <property type="nucleotide sequence ID" value="NZ_CP077683.1"/>
</dbReference>
<dbReference type="Proteomes" id="UP000683559">
    <property type="component" value="Chromosome"/>
</dbReference>
<sequence>MATEMTSLERVDALLAGKQVDRIPCHPFIGDHAATVLGVPVSDYHRSARLMAKAQVAAWRLYGHDWVGVGPVLGIAEAVGTVFHYPEQAAPYIVSHAIADPVDLDSAVLPDVADPRIALYLEAVQAIHAEIGDRVPVSLNVRSPFSTAANLRGAEELMRDLMYRPAFAHRLLRFALDATLPVLEAAPAGIRFGTSDPVASGSLISPRHYREFAKPYEQELLAAMRRISGSPGLLHICGNTKKVWADMADTGAGFLSLDDVVDMAAAKEAIGDRAVLVGNVRPTESMFLGTPELVRENVRECVAAAGDAPGGFMLAVGCGLPIPTPPANVHALVQAAKEFGSFAPDREVRGAL</sequence>
<accession>A0ABX8LI92</accession>
<feature type="domain" description="Uroporphyrinogen decarboxylase (URO-D)" evidence="1">
    <location>
        <begin position="8"/>
        <end position="338"/>
    </location>
</feature>